<reference evidence="6" key="1">
    <citation type="journal article" date="2019" name="Int. J. Syst. Evol. Microbiol.">
        <title>The Global Catalogue of Microorganisms (GCM) 10K type strain sequencing project: providing services to taxonomists for standard genome sequencing and annotation.</title>
        <authorList>
            <consortium name="The Broad Institute Genomics Platform"/>
            <consortium name="The Broad Institute Genome Sequencing Center for Infectious Disease"/>
            <person name="Wu L."/>
            <person name="Ma J."/>
        </authorList>
    </citation>
    <scope>NUCLEOTIDE SEQUENCE [LARGE SCALE GENOMIC DNA]</scope>
    <source>
        <strain evidence="6">NBRC 109341</strain>
    </source>
</reference>
<dbReference type="EMBL" id="BSPB01000005">
    <property type="protein sequence ID" value="GLS13614.1"/>
    <property type="molecule type" value="Genomic_DNA"/>
</dbReference>
<feature type="coiled-coil region" evidence="2">
    <location>
        <begin position="21"/>
        <end position="157"/>
    </location>
</feature>
<feature type="domain" description="Phage tail tape measure protein" evidence="4">
    <location>
        <begin position="237"/>
        <end position="419"/>
    </location>
</feature>
<keyword evidence="6" id="KW-1185">Reference proteome</keyword>
<keyword evidence="2" id="KW-0175">Coiled coil</keyword>
<comment type="caution">
    <text evidence="5">The sequence shown here is derived from an EMBL/GenBank/DDBJ whole genome shotgun (WGS) entry which is preliminary data.</text>
</comment>
<keyword evidence="3" id="KW-1133">Transmembrane helix</keyword>
<dbReference type="InterPro" id="IPR010090">
    <property type="entry name" value="Phage_tape_meas"/>
</dbReference>
<feature type="transmembrane region" description="Helical" evidence="3">
    <location>
        <begin position="488"/>
        <end position="510"/>
    </location>
</feature>
<dbReference type="Pfam" id="PF10145">
    <property type="entry name" value="PhageMin_Tail"/>
    <property type="match status" value="1"/>
</dbReference>
<evidence type="ECO:0000313" key="6">
    <source>
        <dbReference type="Proteomes" id="UP001156903"/>
    </source>
</evidence>
<evidence type="ECO:0000256" key="1">
    <source>
        <dbReference type="ARBA" id="ARBA00022612"/>
    </source>
</evidence>
<feature type="transmembrane region" description="Helical" evidence="3">
    <location>
        <begin position="571"/>
        <end position="592"/>
    </location>
</feature>
<proteinExistence type="predicted"/>
<dbReference type="Proteomes" id="UP001156903">
    <property type="component" value="Unassembled WGS sequence"/>
</dbReference>
<accession>A0ABQ6C0D7</accession>
<sequence length="778" mass="81024">MDKNMNVTVALRGVDALGPKVKQAVDRIKELTTRAQQARTRLKDVAITQNQLKGFEKLRTEVLQTKNELDKAKAKAKEFGDLARKTAFAAEPYEAARRKVRALAGDYERLTERMKVAQQSLGRKGYDVGGTTISALQQRAQADHAAALAQVQRAERMEAARARADRMRGTAGNMAAAGASMLVPGYAITRGLGGAAGAAGDYQSELRQIALTADMTDAQMRALGQQLIRTSGQVYQGTEQLTSGIAFLIAAGMANDVAQRSIHTIGKVSTAYKADILEVSQSAFVLNDALGIVPERLQGAIGIMAKAGKEGNVELRDMAKTLPVLSSGMVALKMKGNEAVATIAAGLQIARKGAPTADIAANNMQNFLTKVMSPETLKKAQEKFGLNLYGVITKAQAAGKNPIEAALSAIQTATKGGDQKLIGDLFQDMQVQAFLRPMLQNMDEYRRIKNEALAAASGTMIDADFERVVVDQDVQVRRLTDAWMNLKIMLGQALAPVLVPLAGVLSRAATGLGNFAERHPKLITLLATLAGLLGVLLVVGGSITLMLAAVLIPFAALTVGAAALGVGLAPVLGILVLIAGAVAAVTAAFVYWDEIVAAFKQKWADLKFELGVVGGFFLTVGRAIVDGLIKPILNGGAEVVRAILGLVSRGVDAVKAFLGIRSPSRVFAGIGLNTAQGLALGVERGTPSAVASVRRMAAGVAVAGVATVGAVGAAAAGGPGGAAGAGAAGGGVQIGPVSIVINGAGMDAEAIGREVERRLQTLARQARSDAQARFFDDN</sequence>
<keyword evidence="1" id="KW-1188">Viral release from host cell</keyword>
<name>A0ABQ6C0D7_9BURK</name>
<dbReference type="PANTHER" id="PTHR37813">
    <property type="entry name" value="FELS-2 PROPHAGE PROTEIN"/>
    <property type="match status" value="1"/>
</dbReference>
<gene>
    <name evidence="5" type="ORF">GCM10007935_10440</name>
</gene>
<protein>
    <recommendedName>
        <fullName evidence="4">Phage tail tape measure protein domain-containing protein</fullName>
    </recommendedName>
</protein>
<organism evidence="5 6">
    <name type="scientific">Hydrogenophaga electricum</name>
    <dbReference type="NCBI Taxonomy" id="1230953"/>
    <lineage>
        <taxon>Bacteria</taxon>
        <taxon>Pseudomonadati</taxon>
        <taxon>Pseudomonadota</taxon>
        <taxon>Betaproteobacteria</taxon>
        <taxon>Burkholderiales</taxon>
        <taxon>Comamonadaceae</taxon>
        <taxon>Hydrogenophaga</taxon>
    </lineage>
</organism>
<keyword evidence="3" id="KW-0812">Transmembrane</keyword>
<evidence type="ECO:0000259" key="4">
    <source>
        <dbReference type="Pfam" id="PF10145"/>
    </source>
</evidence>
<dbReference type="NCBIfam" id="TIGR01760">
    <property type="entry name" value="tape_meas_TP901"/>
    <property type="match status" value="1"/>
</dbReference>
<dbReference type="PANTHER" id="PTHR37813:SF1">
    <property type="entry name" value="FELS-2 PROPHAGE PROTEIN"/>
    <property type="match status" value="1"/>
</dbReference>
<evidence type="ECO:0000256" key="2">
    <source>
        <dbReference type="SAM" id="Coils"/>
    </source>
</evidence>
<keyword evidence="3" id="KW-0472">Membrane</keyword>
<evidence type="ECO:0000313" key="5">
    <source>
        <dbReference type="EMBL" id="GLS13614.1"/>
    </source>
</evidence>
<feature type="transmembrane region" description="Helical" evidence="3">
    <location>
        <begin position="522"/>
        <end position="539"/>
    </location>
</feature>
<evidence type="ECO:0000256" key="3">
    <source>
        <dbReference type="SAM" id="Phobius"/>
    </source>
</evidence>